<evidence type="ECO:0000313" key="3">
    <source>
        <dbReference type="Proteomes" id="UP000561459"/>
    </source>
</evidence>
<organism evidence="2 3">
    <name type="scientific">Novosphingobium fluoreni</name>
    <dbReference type="NCBI Taxonomy" id="1391222"/>
    <lineage>
        <taxon>Bacteria</taxon>
        <taxon>Pseudomonadati</taxon>
        <taxon>Pseudomonadota</taxon>
        <taxon>Alphaproteobacteria</taxon>
        <taxon>Sphingomonadales</taxon>
        <taxon>Sphingomonadaceae</taxon>
        <taxon>Novosphingobium</taxon>
    </lineage>
</organism>
<gene>
    <name evidence="2" type="ORF">GGR39_001679</name>
</gene>
<comment type="caution">
    <text evidence="2">The sequence shown here is derived from an EMBL/GenBank/DDBJ whole genome shotgun (WGS) entry which is preliminary data.</text>
</comment>
<keyword evidence="3" id="KW-1185">Reference proteome</keyword>
<keyword evidence="1" id="KW-1133">Transmembrane helix</keyword>
<dbReference type="Gene3D" id="1.20.210.10">
    <property type="entry name" value="Cytochrome c oxidase-like, subunit I domain"/>
    <property type="match status" value="1"/>
</dbReference>
<evidence type="ECO:0000313" key="2">
    <source>
        <dbReference type="EMBL" id="MBB3940029.1"/>
    </source>
</evidence>
<dbReference type="PANTHER" id="PTHR34980">
    <property type="entry name" value="INNER MEMBRANE PROTEIN-RELATED-RELATED"/>
    <property type="match status" value="1"/>
</dbReference>
<dbReference type="RefSeq" id="WP_058736100.1">
    <property type="nucleotide sequence ID" value="NZ_JACIDY010000003.1"/>
</dbReference>
<reference evidence="2 3" key="1">
    <citation type="submission" date="2020-08" db="EMBL/GenBank/DDBJ databases">
        <title>Genomic Encyclopedia of Type Strains, Phase IV (KMG-IV): sequencing the most valuable type-strain genomes for metagenomic binning, comparative biology and taxonomic classification.</title>
        <authorList>
            <person name="Goeker M."/>
        </authorList>
    </citation>
    <scope>NUCLEOTIDE SEQUENCE [LARGE SCALE GENOMIC DNA]</scope>
    <source>
        <strain evidence="2 3">DSM 27568</strain>
    </source>
</reference>
<feature type="transmembrane region" description="Helical" evidence="1">
    <location>
        <begin position="21"/>
        <end position="43"/>
    </location>
</feature>
<keyword evidence="1" id="KW-0472">Membrane</keyword>
<feature type="transmembrane region" description="Helical" evidence="1">
    <location>
        <begin position="63"/>
        <end position="91"/>
    </location>
</feature>
<dbReference type="Proteomes" id="UP000561459">
    <property type="component" value="Unassembled WGS sequence"/>
</dbReference>
<dbReference type="InterPro" id="IPR008523">
    <property type="entry name" value="DUF805"/>
</dbReference>
<dbReference type="EMBL" id="JACIDY010000003">
    <property type="protein sequence ID" value="MBB3940029.1"/>
    <property type="molecule type" value="Genomic_DNA"/>
</dbReference>
<accession>A0A7W6C1R9</accession>
<dbReference type="PANTHER" id="PTHR34980:SF2">
    <property type="entry name" value="INNER MEMBRANE PROTEIN YHAH-RELATED"/>
    <property type="match status" value="1"/>
</dbReference>
<dbReference type="AlphaFoldDB" id="A0A7W6C1R9"/>
<sequence length="153" mass="17288">MFEYMILPFRRYADFRGRSRRLEFWAFALFNVIVYAVLTALILGTTGSWQSFRDVGTDSYSAAMTVLFGGMGILFLIYWLATIIPTIAVTVRRLHDRDMSGWWYLGFVVLSMIPLVGFLVSIAFLVITLLPGTRGPNRFGPDPKDPSSAEVFA</sequence>
<evidence type="ECO:0000256" key="1">
    <source>
        <dbReference type="SAM" id="Phobius"/>
    </source>
</evidence>
<dbReference type="Pfam" id="PF05656">
    <property type="entry name" value="DUF805"/>
    <property type="match status" value="1"/>
</dbReference>
<dbReference type="InterPro" id="IPR036927">
    <property type="entry name" value="Cyt_c_oxase-like_su1_sf"/>
</dbReference>
<keyword evidence="1" id="KW-0812">Transmembrane</keyword>
<name>A0A7W6C1R9_9SPHN</name>
<proteinExistence type="predicted"/>
<dbReference type="GO" id="GO:0005886">
    <property type="term" value="C:plasma membrane"/>
    <property type="evidence" value="ECO:0007669"/>
    <property type="project" value="TreeGrafter"/>
</dbReference>
<protein>
    <submittedName>
        <fullName evidence="2">Uncharacterized membrane protein YhaH (DUF805 family)</fullName>
    </submittedName>
</protein>
<feature type="transmembrane region" description="Helical" evidence="1">
    <location>
        <begin position="103"/>
        <end position="130"/>
    </location>
</feature>